<dbReference type="OrthoDB" id="72009at2"/>
<reference evidence="4 5" key="1">
    <citation type="submission" date="2017-09" db="EMBL/GenBank/DDBJ databases">
        <authorList>
            <person name="Ehlers B."/>
            <person name="Leendertz F.H."/>
        </authorList>
    </citation>
    <scope>NUCLEOTIDE SEQUENCE [LARGE SCALE GENOMIC DNA]</scope>
    <source>
        <strain evidence="4 5">DSM 16848</strain>
    </source>
</reference>
<evidence type="ECO:0000256" key="1">
    <source>
        <dbReference type="ARBA" id="ARBA00009981"/>
    </source>
</evidence>
<feature type="region of interest" description="Disordered" evidence="3">
    <location>
        <begin position="1"/>
        <end position="20"/>
    </location>
</feature>
<dbReference type="InterPro" id="IPR036165">
    <property type="entry name" value="YefM-like_sf"/>
</dbReference>
<dbReference type="SUPFAM" id="SSF143120">
    <property type="entry name" value="YefM-like"/>
    <property type="match status" value="1"/>
</dbReference>
<dbReference type="Proteomes" id="UP000219669">
    <property type="component" value="Unassembled WGS sequence"/>
</dbReference>
<evidence type="ECO:0000313" key="5">
    <source>
        <dbReference type="Proteomes" id="UP000219669"/>
    </source>
</evidence>
<dbReference type="NCBIfam" id="TIGR01552">
    <property type="entry name" value="phd_fam"/>
    <property type="match status" value="1"/>
</dbReference>
<dbReference type="AlphaFoldDB" id="A0A286E346"/>
<protein>
    <recommendedName>
        <fullName evidence="2">Antitoxin</fullName>
    </recommendedName>
</protein>
<comment type="function">
    <text evidence="2">Antitoxin component of a type II toxin-antitoxin (TA) system.</text>
</comment>
<evidence type="ECO:0000256" key="3">
    <source>
        <dbReference type="SAM" id="MobiDB-lite"/>
    </source>
</evidence>
<keyword evidence="5" id="KW-1185">Reference proteome</keyword>
<evidence type="ECO:0000256" key="2">
    <source>
        <dbReference type="RuleBase" id="RU362080"/>
    </source>
</evidence>
<sequence>MTVMTSREFNQKTSLAQKHAQTAPVIITNRGKPMFVLMKYDDYQQSKPFRSALEALTPPPEIAAALAEIEFELQPRSRAQRRPVDFGED</sequence>
<organism evidence="4 5">
    <name type="scientific">Alysiella filiformis DSM 16848</name>
    <dbReference type="NCBI Taxonomy" id="1120981"/>
    <lineage>
        <taxon>Bacteria</taxon>
        <taxon>Pseudomonadati</taxon>
        <taxon>Pseudomonadota</taxon>
        <taxon>Betaproteobacteria</taxon>
        <taxon>Neisseriales</taxon>
        <taxon>Neisseriaceae</taxon>
        <taxon>Alysiella</taxon>
    </lineage>
</organism>
<dbReference type="Pfam" id="PF02604">
    <property type="entry name" value="PhdYeFM_antitox"/>
    <property type="match status" value="1"/>
</dbReference>
<dbReference type="InterPro" id="IPR006442">
    <property type="entry name" value="Antitoxin_Phd/YefM"/>
</dbReference>
<dbReference type="Gene3D" id="3.40.1620.10">
    <property type="entry name" value="YefM-like domain"/>
    <property type="match status" value="1"/>
</dbReference>
<dbReference type="EMBL" id="OCNF01000002">
    <property type="protein sequence ID" value="SOD65317.1"/>
    <property type="molecule type" value="Genomic_DNA"/>
</dbReference>
<comment type="similarity">
    <text evidence="1 2">Belongs to the phD/YefM antitoxin family.</text>
</comment>
<name>A0A286E346_9NEIS</name>
<evidence type="ECO:0000313" key="4">
    <source>
        <dbReference type="EMBL" id="SOD65317.1"/>
    </source>
</evidence>
<dbReference type="RefSeq" id="WP_097113321.1">
    <property type="nucleotide sequence ID" value="NZ_CP083931.1"/>
</dbReference>
<accession>A0A286E346</accession>
<gene>
    <name evidence="4" type="ORF">SAMN02746062_00242</name>
</gene>
<proteinExistence type="inferred from homology"/>